<name>A0A167SFW1_9HYPO</name>
<dbReference type="Proteomes" id="UP000076874">
    <property type="component" value="Unassembled WGS sequence"/>
</dbReference>
<sequence length="365" mass="39276">MLLALDLRTLVLLVLALQTLALRTLVILMLARLAMVRRAMVLRTLALLGLALHMPQDYFGRGAVFYGGPIPTTYHGPGVGPPGFFPYTDVPQGYYGPGAVFGGGYPTPGYHVPDVAAPYTNTPQGFHDPVAGVNRGPDAPADTRVVRPNTMYPVNANGAYFPPTADNDDTAAADEAVPAGPRPGRKRRTRRGGQALRRRQQHMADELWHLHREETHLATELAAVNDRRTGPHLPDTVEDLTEQLDAVRVAADDLAAQAKEERRQAFLEKKARQRSTLAAAAADPASSSVPLRPTAPEFVPLAPPAPFSEVILAVPVAGRSGAASEPDHDFHGYFGIRPPSPTASELAWKAGEWQVDAESPESTAH</sequence>
<keyword evidence="1" id="KW-0175">Coiled coil</keyword>
<reference evidence="4 5" key="1">
    <citation type="journal article" date="2016" name="Genome Biol. Evol.">
        <title>Divergent and convergent evolution of fungal pathogenicity.</title>
        <authorList>
            <person name="Shang Y."/>
            <person name="Xiao G."/>
            <person name="Zheng P."/>
            <person name="Cen K."/>
            <person name="Zhan S."/>
            <person name="Wang C."/>
        </authorList>
    </citation>
    <scope>NUCLEOTIDE SEQUENCE [LARGE SCALE GENOMIC DNA]</scope>
    <source>
        <strain evidence="4 5">RCEF 264</strain>
    </source>
</reference>
<evidence type="ECO:0000256" key="3">
    <source>
        <dbReference type="SAM" id="Phobius"/>
    </source>
</evidence>
<feature type="compositionally biased region" description="Basic residues" evidence="2">
    <location>
        <begin position="183"/>
        <end position="199"/>
    </location>
</feature>
<keyword evidence="3" id="KW-0472">Membrane</keyword>
<evidence type="ECO:0000256" key="1">
    <source>
        <dbReference type="SAM" id="Coils"/>
    </source>
</evidence>
<feature type="region of interest" description="Disordered" evidence="2">
    <location>
        <begin position="161"/>
        <end position="199"/>
    </location>
</feature>
<evidence type="ECO:0000256" key="2">
    <source>
        <dbReference type="SAM" id="MobiDB-lite"/>
    </source>
</evidence>
<feature type="coiled-coil region" evidence="1">
    <location>
        <begin position="237"/>
        <end position="264"/>
    </location>
</feature>
<proteinExistence type="predicted"/>
<organism evidence="4 5">
    <name type="scientific">Niveomyces insectorum RCEF 264</name>
    <dbReference type="NCBI Taxonomy" id="1081102"/>
    <lineage>
        <taxon>Eukaryota</taxon>
        <taxon>Fungi</taxon>
        <taxon>Dikarya</taxon>
        <taxon>Ascomycota</taxon>
        <taxon>Pezizomycotina</taxon>
        <taxon>Sordariomycetes</taxon>
        <taxon>Hypocreomycetidae</taxon>
        <taxon>Hypocreales</taxon>
        <taxon>Cordycipitaceae</taxon>
        <taxon>Niveomyces</taxon>
    </lineage>
</organism>
<evidence type="ECO:0000313" key="4">
    <source>
        <dbReference type="EMBL" id="OAA59589.1"/>
    </source>
</evidence>
<protein>
    <submittedName>
        <fullName evidence="4">Uncharacterized protein</fullName>
    </submittedName>
</protein>
<dbReference type="AlphaFoldDB" id="A0A167SFW1"/>
<accession>A0A167SFW1</accession>
<feature type="transmembrane region" description="Helical" evidence="3">
    <location>
        <begin position="12"/>
        <end position="35"/>
    </location>
</feature>
<gene>
    <name evidence="4" type="ORF">SPI_05787</name>
</gene>
<keyword evidence="5" id="KW-1185">Reference proteome</keyword>
<keyword evidence="3" id="KW-0812">Transmembrane</keyword>
<evidence type="ECO:0000313" key="5">
    <source>
        <dbReference type="Proteomes" id="UP000076874"/>
    </source>
</evidence>
<keyword evidence="3" id="KW-1133">Transmembrane helix</keyword>
<comment type="caution">
    <text evidence="4">The sequence shown here is derived from an EMBL/GenBank/DDBJ whole genome shotgun (WGS) entry which is preliminary data.</text>
</comment>
<dbReference type="EMBL" id="AZHD01000010">
    <property type="protein sequence ID" value="OAA59589.1"/>
    <property type="molecule type" value="Genomic_DNA"/>
</dbReference>